<gene>
    <name evidence="2" type="ORF">ETQ85_16210</name>
</gene>
<name>A0A6C2CNL1_9RHOO</name>
<reference evidence="2 3" key="1">
    <citation type="submission" date="2019-01" db="EMBL/GenBank/DDBJ databases">
        <title>Zoogloea oleivorans genome sequencing and assembly.</title>
        <authorList>
            <person name="Tancsics A."/>
            <person name="Farkas M."/>
            <person name="Kriszt B."/>
            <person name="Maroti G."/>
            <person name="Horvath B."/>
        </authorList>
    </citation>
    <scope>NUCLEOTIDE SEQUENCE [LARGE SCALE GENOMIC DNA]</scope>
    <source>
        <strain evidence="2 3">Buc</strain>
    </source>
</reference>
<accession>A0A6C2CNL1</accession>
<evidence type="ECO:0000313" key="3">
    <source>
        <dbReference type="Proteomes" id="UP000389128"/>
    </source>
</evidence>
<proteinExistence type="predicted"/>
<feature type="signal peptide" evidence="1">
    <location>
        <begin position="1"/>
        <end position="22"/>
    </location>
</feature>
<comment type="caution">
    <text evidence="2">The sequence shown here is derived from an EMBL/GenBank/DDBJ whole genome shotgun (WGS) entry which is preliminary data.</text>
</comment>
<dbReference type="AlphaFoldDB" id="A0A6C2CNL1"/>
<feature type="chain" id="PRO_5025404781" evidence="1">
    <location>
        <begin position="23"/>
        <end position="435"/>
    </location>
</feature>
<keyword evidence="1" id="KW-0732">Signal</keyword>
<keyword evidence="3" id="KW-1185">Reference proteome</keyword>
<sequence length="435" mass="48292">MKLAITRLALGLLSVWAVQVQAADAGGAVAAPDAPEVIDTIEADTSKAILKRFRADNPSAREHKLGLVSEAFQEDASNPALKLERMWVGEKGTLLEILGLHRKGRPESAIISYSSLRLRDKVGFQHQPLGYEGVTELRDKRGGSALVVQPGDTFYLLMPPIDDLQSHALIYLGWDGKPSSYFDRIDPRFRERYDASAKTAMAADATPEQMKDFLVEFARRDPDNKAPKVFLALINKMRAQNTFEGYYHAYLLIKDPADARAAQKLMRSDEHRAMMENLAVATLVDKSRLLDMDFRLNPGQTTSGEGRCWMLCRYNFTAQRAVSGTVTVRARQSGTPIRLRLGTYRVTLSTELLLPRHGLQASNWLGNFDKRADDVRTGQVTVTLSPPDYTATVPVNFGQVQVAFFQRGSAGGYTAYWADGDGRATLGFKSMELLK</sequence>
<dbReference type="EMBL" id="SDKK01000015">
    <property type="protein sequence ID" value="TYC54993.1"/>
    <property type="molecule type" value="Genomic_DNA"/>
</dbReference>
<dbReference type="RefSeq" id="WP_148580125.1">
    <property type="nucleotide sequence ID" value="NZ_JAVEUW010000030.1"/>
</dbReference>
<organism evidence="2 3">
    <name type="scientific">Zoogloea oleivorans</name>
    <dbReference type="NCBI Taxonomy" id="1552750"/>
    <lineage>
        <taxon>Bacteria</taxon>
        <taxon>Pseudomonadati</taxon>
        <taxon>Pseudomonadota</taxon>
        <taxon>Betaproteobacteria</taxon>
        <taxon>Rhodocyclales</taxon>
        <taxon>Zoogloeaceae</taxon>
        <taxon>Zoogloea</taxon>
    </lineage>
</organism>
<evidence type="ECO:0000256" key="1">
    <source>
        <dbReference type="SAM" id="SignalP"/>
    </source>
</evidence>
<evidence type="ECO:0000313" key="2">
    <source>
        <dbReference type="EMBL" id="TYC54993.1"/>
    </source>
</evidence>
<dbReference type="OrthoDB" id="9907862at2"/>
<protein>
    <submittedName>
        <fullName evidence="2">Uncharacterized protein</fullName>
    </submittedName>
</protein>
<dbReference type="Proteomes" id="UP000389128">
    <property type="component" value="Unassembled WGS sequence"/>
</dbReference>